<dbReference type="EMBL" id="POTL01000001">
    <property type="protein sequence ID" value="TLH56293.1"/>
    <property type="molecule type" value="Genomic_DNA"/>
</dbReference>
<dbReference type="SUPFAM" id="SSF53271">
    <property type="entry name" value="PRTase-like"/>
    <property type="match status" value="1"/>
</dbReference>
<name>A0A8H2JI96_MYCMU</name>
<dbReference type="GO" id="GO:0016757">
    <property type="term" value="F:glycosyltransferase activity"/>
    <property type="evidence" value="ECO:0007669"/>
    <property type="project" value="UniProtKB-KW"/>
</dbReference>
<reference evidence="2 4" key="3">
    <citation type="journal article" date="2019" name="Sci. Rep.">
        <title>Insight into the biology of Mycobacterium mucogenicum and Mycobacterium neoaurum clade members.</title>
        <authorList>
            <person name="Behra P.R.K."/>
            <person name="Pettersson B.M.F."/>
            <person name="Ramesh M."/>
            <person name="Dasgupta S."/>
            <person name="Kirsebom L.A."/>
        </authorList>
    </citation>
    <scope>NUCLEOTIDE SEQUENCE [LARGE SCALE GENOMIC DNA]</scope>
    <source>
        <strain evidence="2 4">DSM 44124</strain>
    </source>
</reference>
<keyword evidence="3" id="KW-0808">Transferase</keyword>
<dbReference type="EMBL" id="CP062008">
    <property type="protein sequence ID" value="QPG72316.1"/>
    <property type="molecule type" value="Genomic_DNA"/>
</dbReference>
<reference evidence="3" key="1">
    <citation type="submission" date="2018-01" db="EMBL/GenBank/DDBJ databases">
        <title>Comparative genomics of Mycobacterium mucogenicum and Mycobacterium neoaurum clade members emphasizing tRNA and non-coding RNA.</title>
        <authorList>
            <person name="Behra P.R.K."/>
            <person name="Pettersson B.M.F."/>
            <person name="Das S."/>
            <person name="Dasgupta S."/>
            <person name="Kirsebom L.A."/>
        </authorList>
    </citation>
    <scope>NUCLEOTIDE SEQUENCE</scope>
    <source>
        <strain evidence="3">DSM 44124</strain>
    </source>
</reference>
<evidence type="ECO:0000259" key="1">
    <source>
        <dbReference type="Pfam" id="PF00156"/>
    </source>
</evidence>
<reference evidence="2 4" key="2">
    <citation type="journal article" date="2019" name="BMC Evol. Biol.">
        <title>Comparative genomics of Mycobacterium mucogenicum and Mycobacterium neoaurum clade members emphasizing tRNA and non-coding RNA.</title>
        <authorList>
            <person name="Behra P.R.K."/>
            <person name="Pettersson B.M.F."/>
            <person name="Das S."/>
            <person name="Dasgupta S."/>
            <person name="Kirsebom L.A."/>
        </authorList>
    </citation>
    <scope>NUCLEOTIDE SEQUENCE [LARGE SCALE GENOMIC DNA]</scope>
    <source>
        <strain evidence="2 4">DSM 44124</strain>
    </source>
</reference>
<dbReference type="CDD" id="cd06223">
    <property type="entry name" value="PRTases_typeI"/>
    <property type="match status" value="1"/>
</dbReference>
<dbReference type="Pfam" id="PF00156">
    <property type="entry name" value="Pribosyltran"/>
    <property type="match status" value="1"/>
</dbReference>
<feature type="domain" description="Phosphoribosyltransferase" evidence="1">
    <location>
        <begin position="32"/>
        <end position="189"/>
    </location>
</feature>
<protein>
    <submittedName>
        <fullName evidence="3">Phosphoribosyltransferase</fullName>
    </submittedName>
</protein>
<evidence type="ECO:0000313" key="2">
    <source>
        <dbReference type="EMBL" id="QPG72316.1"/>
    </source>
</evidence>
<dbReference type="Gene3D" id="3.40.50.2020">
    <property type="match status" value="1"/>
</dbReference>
<dbReference type="InterPro" id="IPR029057">
    <property type="entry name" value="PRTase-like"/>
</dbReference>
<evidence type="ECO:0000313" key="4">
    <source>
        <dbReference type="Proteomes" id="UP000309231"/>
    </source>
</evidence>
<gene>
    <name evidence="2" type="ORF">C1S78_012920</name>
    <name evidence="3" type="ORF">C1S78_12880</name>
</gene>
<accession>A0A8H2JI96</accession>
<dbReference type="Proteomes" id="UP000309231">
    <property type="component" value="Chromosome"/>
</dbReference>
<dbReference type="Gene3D" id="3.30.1310.20">
    <property type="entry name" value="PRTase-like"/>
    <property type="match status" value="1"/>
</dbReference>
<evidence type="ECO:0000313" key="3">
    <source>
        <dbReference type="EMBL" id="TLH56293.1"/>
    </source>
</evidence>
<keyword evidence="3" id="KW-0328">Glycosyltransferase</keyword>
<dbReference type="KEGG" id="mmuc:C1S78_012920"/>
<sequence>MGGTRNHDSRRVFRDRAEAGRVVAGLLTAYRGRRDVVVLGLARGGVPVAREIAAALDAPLDALIIRKLGVPGHEEYAMGAIGGGGHVVVNQDVVGPLKISQQTLCEVAEAEGRELQRRETDYRQGRPPPNVKGRTVILADDGMATGASMRVAAEVLRESGPRTLVVAVPVGTEAACRQLMGIADDVVCADMPTPFAAVGESYRDFDQVSDDEVRRLLR</sequence>
<dbReference type="AlphaFoldDB" id="A0A8H2JI96"/>
<organism evidence="3">
    <name type="scientific">Mycolicibacterium mucogenicum DSM 44124</name>
    <dbReference type="NCBI Taxonomy" id="1226753"/>
    <lineage>
        <taxon>Bacteria</taxon>
        <taxon>Bacillati</taxon>
        <taxon>Actinomycetota</taxon>
        <taxon>Actinomycetes</taxon>
        <taxon>Mycobacteriales</taxon>
        <taxon>Mycobacteriaceae</taxon>
        <taxon>Mycolicibacterium</taxon>
    </lineage>
</organism>
<keyword evidence="4" id="KW-1185">Reference proteome</keyword>
<dbReference type="InterPro" id="IPR000836">
    <property type="entry name" value="PRTase_dom"/>
</dbReference>
<proteinExistence type="predicted"/>